<gene>
    <name evidence="1" type="ORF">SALLE_v1c03960</name>
</gene>
<organism evidence="1 2">
    <name type="scientific">Spiroplasma alleghenense</name>
    <dbReference type="NCBI Taxonomy" id="216931"/>
    <lineage>
        <taxon>Bacteria</taxon>
        <taxon>Bacillati</taxon>
        <taxon>Mycoplasmatota</taxon>
        <taxon>Mollicutes</taxon>
        <taxon>Entomoplasmatales</taxon>
        <taxon>Spiroplasmataceae</taxon>
        <taxon>Spiroplasma</taxon>
    </lineage>
</organism>
<reference evidence="1 2" key="1">
    <citation type="submission" date="2018-07" db="EMBL/GenBank/DDBJ databases">
        <title>Complete genome sequence of Spiroplasma alleghenense PLHS-1 (ATCC 51752).</title>
        <authorList>
            <person name="Chou L."/>
            <person name="Lee T.-Y."/>
            <person name="Tsai Y.-M."/>
            <person name="Kuo C.-H."/>
        </authorList>
    </citation>
    <scope>NUCLEOTIDE SEQUENCE [LARGE SCALE GENOMIC DNA]</scope>
    <source>
        <strain evidence="1 2">PLHS-1</strain>
    </source>
</reference>
<dbReference type="Proteomes" id="UP000254792">
    <property type="component" value="Chromosome"/>
</dbReference>
<evidence type="ECO:0000313" key="2">
    <source>
        <dbReference type="Proteomes" id="UP000254792"/>
    </source>
</evidence>
<keyword evidence="2" id="KW-1185">Reference proteome</keyword>
<sequence length="155" mass="18247">MGLFLNSLDDNTIDFVLEEITGAINLFLAFNIFSEQAKILLDKNRKDLNKLQIVKQEIFEESPTEMQIYKFVFNNFERPEDVVSFSQKAIESIWFNPNYPVIVLQYLSKNDINENDFSQLLIVSIKDDFINYFVNEVNIEDWKKEMISIIVENSD</sequence>
<name>A0A345Z391_9MOLU</name>
<dbReference type="AlphaFoldDB" id="A0A345Z391"/>
<evidence type="ECO:0000313" key="1">
    <source>
        <dbReference type="EMBL" id="AXK51070.1"/>
    </source>
</evidence>
<dbReference type="KEGG" id="salx:SALLE_v1c03960"/>
<accession>A0A345Z391</accession>
<protein>
    <submittedName>
        <fullName evidence="1">Uncharacterized protein</fullName>
    </submittedName>
</protein>
<dbReference type="EMBL" id="CP031376">
    <property type="protein sequence ID" value="AXK51070.1"/>
    <property type="molecule type" value="Genomic_DNA"/>
</dbReference>
<proteinExistence type="predicted"/>